<organism evidence="2 3">
    <name type="scientific">Vitis vinifera</name>
    <name type="common">Grape</name>
    <dbReference type="NCBI Taxonomy" id="29760"/>
    <lineage>
        <taxon>Eukaryota</taxon>
        <taxon>Viridiplantae</taxon>
        <taxon>Streptophyta</taxon>
        <taxon>Embryophyta</taxon>
        <taxon>Tracheophyta</taxon>
        <taxon>Spermatophyta</taxon>
        <taxon>Magnoliopsida</taxon>
        <taxon>eudicotyledons</taxon>
        <taxon>Gunneridae</taxon>
        <taxon>Pentapetalae</taxon>
        <taxon>rosids</taxon>
        <taxon>Vitales</taxon>
        <taxon>Vitaceae</taxon>
        <taxon>Viteae</taxon>
        <taxon>Vitis</taxon>
    </lineage>
</organism>
<evidence type="ECO:0000313" key="2">
    <source>
        <dbReference type="EMBL" id="RVW46853.1"/>
    </source>
</evidence>
<accession>A0A438EGK0</accession>
<evidence type="ECO:0000313" key="3">
    <source>
        <dbReference type="Proteomes" id="UP000288805"/>
    </source>
</evidence>
<dbReference type="EMBL" id="QGNW01001297">
    <property type="protein sequence ID" value="RVW46853.1"/>
    <property type="molecule type" value="Genomic_DNA"/>
</dbReference>
<dbReference type="AlphaFoldDB" id="A0A438EGK0"/>
<name>A0A438EGK0_VITVI</name>
<protein>
    <submittedName>
        <fullName evidence="2">Uncharacterized protein</fullName>
    </submittedName>
</protein>
<gene>
    <name evidence="2" type="ORF">CK203_075644</name>
</gene>
<feature type="region of interest" description="Disordered" evidence="1">
    <location>
        <begin position="1"/>
        <end position="21"/>
    </location>
</feature>
<evidence type="ECO:0000256" key="1">
    <source>
        <dbReference type="SAM" id="MobiDB-lite"/>
    </source>
</evidence>
<comment type="caution">
    <text evidence="2">The sequence shown here is derived from an EMBL/GenBank/DDBJ whole genome shotgun (WGS) entry which is preliminary data.</text>
</comment>
<proteinExistence type="predicted"/>
<reference evidence="2 3" key="1">
    <citation type="journal article" date="2018" name="PLoS Genet.">
        <title>Population sequencing reveals clonal diversity and ancestral inbreeding in the grapevine cultivar Chardonnay.</title>
        <authorList>
            <person name="Roach M.J."/>
            <person name="Johnson D.L."/>
            <person name="Bohlmann J."/>
            <person name="van Vuuren H.J."/>
            <person name="Jones S.J."/>
            <person name="Pretorius I.S."/>
            <person name="Schmidt S.A."/>
            <person name="Borneman A.R."/>
        </authorList>
    </citation>
    <scope>NUCLEOTIDE SEQUENCE [LARGE SCALE GENOMIC DNA]</scope>
    <source>
        <strain evidence="3">cv. Chardonnay</strain>
        <tissue evidence="2">Leaf</tissue>
    </source>
</reference>
<sequence>MDKPLLDGESSGGRRRGQTPVFHRRSDAIAYGSPYQKAAALVDLVGSCFSILGEVELRLALCRV</sequence>
<dbReference type="OrthoDB" id="416585at2759"/>
<dbReference type="Proteomes" id="UP000288805">
    <property type="component" value="Unassembled WGS sequence"/>
</dbReference>